<evidence type="ECO:0000313" key="2">
    <source>
        <dbReference type="EMBL" id="KAG8057269.1"/>
    </source>
</evidence>
<keyword evidence="3" id="KW-1185">Reference proteome</keyword>
<name>A0A8J5RZN6_ZIZPA</name>
<reference evidence="2" key="1">
    <citation type="journal article" date="2021" name="bioRxiv">
        <title>Whole Genome Assembly and Annotation of Northern Wild Rice, Zizania palustris L., Supports a Whole Genome Duplication in the Zizania Genus.</title>
        <authorList>
            <person name="Haas M."/>
            <person name="Kono T."/>
            <person name="Macchietto M."/>
            <person name="Millas R."/>
            <person name="McGilp L."/>
            <person name="Shao M."/>
            <person name="Duquette J."/>
            <person name="Hirsch C.N."/>
            <person name="Kimball J."/>
        </authorList>
    </citation>
    <scope>NUCLEOTIDE SEQUENCE</scope>
    <source>
        <tissue evidence="2">Fresh leaf tissue</tissue>
    </source>
</reference>
<reference evidence="2" key="2">
    <citation type="submission" date="2021-02" db="EMBL/GenBank/DDBJ databases">
        <authorList>
            <person name="Kimball J.A."/>
            <person name="Haas M.W."/>
            <person name="Macchietto M."/>
            <person name="Kono T."/>
            <person name="Duquette J."/>
            <person name="Shao M."/>
        </authorList>
    </citation>
    <scope>NUCLEOTIDE SEQUENCE</scope>
    <source>
        <tissue evidence="2">Fresh leaf tissue</tissue>
    </source>
</reference>
<dbReference type="EMBL" id="JAAALK010000287">
    <property type="protein sequence ID" value="KAG8057269.1"/>
    <property type="molecule type" value="Genomic_DNA"/>
</dbReference>
<dbReference type="InterPro" id="IPR008906">
    <property type="entry name" value="HATC_C_dom"/>
</dbReference>
<comment type="caution">
    <text evidence="2">The sequence shown here is derived from an EMBL/GenBank/DDBJ whole genome shotgun (WGS) entry which is preliminary data.</text>
</comment>
<evidence type="ECO:0000259" key="1">
    <source>
        <dbReference type="Pfam" id="PF05699"/>
    </source>
</evidence>
<accession>A0A8J5RZN6</accession>
<feature type="domain" description="HAT C-terminal dimerisation" evidence="1">
    <location>
        <begin position="7"/>
        <end position="70"/>
    </location>
</feature>
<evidence type="ECO:0000313" key="3">
    <source>
        <dbReference type="Proteomes" id="UP000729402"/>
    </source>
</evidence>
<dbReference type="OrthoDB" id="665890at2759"/>
<proteinExistence type="predicted"/>
<protein>
    <recommendedName>
        <fullName evidence="1">HAT C-terminal dimerisation domain-containing protein</fullName>
    </recommendedName>
</protein>
<dbReference type="AlphaFoldDB" id="A0A8J5RZN6"/>
<dbReference type="Proteomes" id="UP000729402">
    <property type="component" value="Unassembled WGS sequence"/>
</dbReference>
<organism evidence="2 3">
    <name type="scientific">Zizania palustris</name>
    <name type="common">Northern wild rice</name>
    <dbReference type="NCBI Taxonomy" id="103762"/>
    <lineage>
        <taxon>Eukaryota</taxon>
        <taxon>Viridiplantae</taxon>
        <taxon>Streptophyta</taxon>
        <taxon>Embryophyta</taxon>
        <taxon>Tracheophyta</taxon>
        <taxon>Spermatophyta</taxon>
        <taxon>Magnoliopsida</taxon>
        <taxon>Liliopsida</taxon>
        <taxon>Poales</taxon>
        <taxon>Poaceae</taxon>
        <taxon>BOP clade</taxon>
        <taxon>Oryzoideae</taxon>
        <taxon>Oryzeae</taxon>
        <taxon>Zizaniinae</taxon>
        <taxon>Zizania</taxon>
    </lineage>
</organism>
<sequence length="172" mass="19913">MLHLCLPVAWWDNFGNETLELQNLAMRVLSQCCSATVCERNWAIFEYIHSRKISRLERSRLNDVVFLHYNQKLRERNFHRRKDAIDPISLDNIDVLEEWVSEEPSFLCTDDLNWESIDAPFAEPTCGEEFVAIADDEAPTASLSWSATAADDSYCPLPDQDPYRYVTSEGEF</sequence>
<dbReference type="Pfam" id="PF05699">
    <property type="entry name" value="Dimer_Tnp_hAT"/>
    <property type="match status" value="1"/>
</dbReference>
<dbReference type="GO" id="GO:0046983">
    <property type="term" value="F:protein dimerization activity"/>
    <property type="evidence" value="ECO:0007669"/>
    <property type="project" value="InterPro"/>
</dbReference>
<gene>
    <name evidence="2" type="ORF">GUJ93_ZPchr0002g24816</name>
</gene>